<evidence type="ECO:0000259" key="1">
    <source>
        <dbReference type="PROSITE" id="PS51707"/>
    </source>
</evidence>
<dbReference type="InterPro" id="IPR033469">
    <property type="entry name" value="CYTH-like_dom_sf"/>
</dbReference>
<organism evidence="3 4">
    <name type="scientific">Streptomyces showdoensis</name>
    <dbReference type="NCBI Taxonomy" id="68268"/>
    <lineage>
        <taxon>Bacteria</taxon>
        <taxon>Bacillati</taxon>
        <taxon>Actinomycetota</taxon>
        <taxon>Actinomycetes</taxon>
        <taxon>Kitasatosporales</taxon>
        <taxon>Streptomycetaceae</taxon>
        <taxon>Streptomyces</taxon>
    </lineage>
</organism>
<dbReference type="InterPro" id="IPR038186">
    <property type="entry name" value="CHAD_dom_sf"/>
</dbReference>
<dbReference type="SMART" id="SM00880">
    <property type="entry name" value="CHAD"/>
    <property type="match status" value="1"/>
</dbReference>
<feature type="domain" description="CYTH" evidence="1">
    <location>
        <begin position="5"/>
        <end position="200"/>
    </location>
</feature>
<dbReference type="AlphaFoldDB" id="A0A2P2GVI1"/>
<accession>A0A2P2GVI1</accession>
<dbReference type="PROSITE" id="PS51708">
    <property type="entry name" value="CHAD"/>
    <property type="match status" value="1"/>
</dbReference>
<sequence>MAETKREIERKYEAGDGTVLPDLTRAAGVAAVTDEGVTELDAVYYDTADLRLAAASLTLRRRTGGADAGWHLKFPVATGIRDEIRAPLSETLPGSLAGLVRSRVRDEPVRPVVRLRSRRDVHLLTGKDGAPLAELSVDTVHAQRLTGPGEAAWTEIEVELADDADPAVLDAVGRRLEKAGIRPSAAPSKLARALAETGALAGAASTEDATGAPGSAGHAVLAHLRAQRDKLVALDPAVRRGLPDAVHRMRVASRRLRSALTTYRKVLDRTVTDPVGEELKWLAGELGAARDEEVLGERLAARIDELPDTLVLGPVRARLRLRAVARAEEARRTVLAALDSPRHLALLDALDALLADPPLRPAAARDAREVLARAARKDLDRLTGRVAHALALDPGPARDLALHEARKAAKRARYAGEAARPVLGKPAKRFAKRMKAVQSLLGEHQDTVVTRTALREIAARAHAAGETTFTWGLLYGREEAAAAAQERELPGLWEWAAAPEIRASLTR</sequence>
<dbReference type="InterPro" id="IPR023577">
    <property type="entry name" value="CYTH_domain"/>
</dbReference>
<reference evidence="3 4" key="1">
    <citation type="submission" date="2015-05" db="EMBL/GenBank/DDBJ databases">
        <title>Draft Genome assembly of Streptomyces showdoensis.</title>
        <authorList>
            <person name="Thapa K.K."/>
            <person name="Metsa-Ketela M."/>
        </authorList>
    </citation>
    <scope>NUCLEOTIDE SEQUENCE [LARGE SCALE GENOMIC DNA]</scope>
    <source>
        <strain evidence="3 4">ATCC 15227</strain>
    </source>
</reference>
<proteinExistence type="predicted"/>
<evidence type="ECO:0000259" key="2">
    <source>
        <dbReference type="PROSITE" id="PS51708"/>
    </source>
</evidence>
<dbReference type="Pfam" id="PF01928">
    <property type="entry name" value="CYTH"/>
    <property type="match status" value="1"/>
</dbReference>
<feature type="domain" description="CHAD" evidence="2">
    <location>
        <begin position="213"/>
        <end position="498"/>
    </location>
</feature>
<dbReference type="PANTHER" id="PTHR39339">
    <property type="entry name" value="SLR1444 PROTEIN"/>
    <property type="match status" value="1"/>
</dbReference>
<evidence type="ECO:0000313" key="4">
    <source>
        <dbReference type="Proteomes" id="UP000265325"/>
    </source>
</evidence>
<dbReference type="EMBL" id="LAQS01000002">
    <property type="protein sequence ID" value="KKZ75504.1"/>
    <property type="molecule type" value="Genomic_DNA"/>
</dbReference>
<dbReference type="CDD" id="cd07374">
    <property type="entry name" value="CYTH-like_Pase"/>
    <property type="match status" value="1"/>
</dbReference>
<dbReference type="PANTHER" id="PTHR39339:SF1">
    <property type="entry name" value="CHAD DOMAIN-CONTAINING PROTEIN"/>
    <property type="match status" value="1"/>
</dbReference>
<comment type="caution">
    <text evidence="3">The sequence shown here is derived from an EMBL/GenBank/DDBJ whole genome shotgun (WGS) entry which is preliminary data.</text>
</comment>
<dbReference type="Proteomes" id="UP000265325">
    <property type="component" value="Unassembled WGS sequence"/>
</dbReference>
<gene>
    <name evidence="3" type="ORF">VO63_01360</name>
</gene>
<evidence type="ECO:0000313" key="3">
    <source>
        <dbReference type="EMBL" id="KKZ75504.1"/>
    </source>
</evidence>
<keyword evidence="4" id="KW-1185">Reference proteome</keyword>
<dbReference type="PROSITE" id="PS51707">
    <property type="entry name" value="CYTH"/>
    <property type="match status" value="1"/>
</dbReference>
<dbReference type="RefSeq" id="WP_046905598.1">
    <property type="nucleotide sequence ID" value="NZ_JBHMCW010000015.1"/>
</dbReference>
<dbReference type="InterPro" id="IPR007899">
    <property type="entry name" value="CHAD_dom"/>
</dbReference>
<dbReference type="Gene3D" id="2.40.320.10">
    <property type="entry name" value="Hypothetical Protein Pfu-838710-001"/>
    <property type="match status" value="1"/>
</dbReference>
<dbReference type="SMART" id="SM01118">
    <property type="entry name" value="CYTH"/>
    <property type="match status" value="1"/>
</dbReference>
<dbReference type="Pfam" id="PF05235">
    <property type="entry name" value="CHAD"/>
    <property type="match status" value="1"/>
</dbReference>
<name>A0A2P2GVI1_STREW</name>
<protein>
    <submittedName>
        <fullName evidence="3">Metal-binding protein</fullName>
    </submittedName>
</protein>
<dbReference type="Gene3D" id="1.40.20.10">
    <property type="entry name" value="CHAD domain"/>
    <property type="match status" value="1"/>
</dbReference>
<dbReference type="SUPFAM" id="SSF55154">
    <property type="entry name" value="CYTH-like phosphatases"/>
    <property type="match status" value="1"/>
</dbReference>
<dbReference type="OrthoDB" id="9777271at2"/>